<dbReference type="EMBL" id="JAJGCB010000002">
    <property type="protein sequence ID" value="KAJ8994536.1"/>
    <property type="molecule type" value="Genomic_DNA"/>
</dbReference>
<evidence type="ECO:0000256" key="1">
    <source>
        <dbReference type="PROSITE-ProRule" id="PRU00453"/>
    </source>
</evidence>
<sequence length="169" mass="18352">MSSQLCSVCRNPTFKYRCPSCRATSCSLQCFKAHKQDCNSAGSGLNVVAPSLKEVPAGSVEADSVPLDDLLIHDPRVGKLFEQFPNLRVKLKTIYETAVTTDQETLSQPQGPAGHRSQRSPEQRLAQAMRMLDYSLKSDSADVSGMTAFAALVAELSSKAQHTTAMRDS</sequence>
<evidence type="ECO:0000313" key="4">
    <source>
        <dbReference type="EMBL" id="KAJ8994536.1"/>
    </source>
</evidence>
<evidence type="ECO:0000313" key="5">
    <source>
        <dbReference type="Proteomes" id="UP001161757"/>
    </source>
</evidence>
<dbReference type="AlphaFoldDB" id="A0AAN6EZD2"/>
<feature type="region of interest" description="Disordered" evidence="2">
    <location>
        <begin position="102"/>
        <end position="123"/>
    </location>
</feature>
<keyword evidence="1" id="KW-0863">Zinc-finger</keyword>
<name>A0AAN6EZD2_EXODE</name>
<dbReference type="InterPro" id="IPR007529">
    <property type="entry name" value="Znf_HIT"/>
</dbReference>
<protein>
    <recommendedName>
        <fullName evidence="3">HIT-type domain-containing protein</fullName>
    </recommendedName>
</protein>
<keyword evidence="1" id="KW-0862">Zinc</keyword>
<comment type="caution">
    <text evidence="4">The sequence shown here is derived from an EMBL/GenBank/DDBJ whole genome shotgun (WGS) entry which is preliminary data.</text>
</comment>
<dbReference type="GO" id="GO:0008270">
    <property type="term" value="F:zinc ion binding"/>
    <property type="evidence" value="ECO:0007669"/>
    <property type="project" value="UniProtKB-UniRule"/>
</dbReference>
<accession>A0AAN6EZD2</accession>
<gene>
    <name evidence="4" type="ORF">HRR80_001248</name>
</gene>
<evidence type="ECO:0000256" key="2">
    <source>
        <dbReference type="SAM" id="MobiDB-lite"/>
    </source>
</evidence>
<evidence type="ECO:0000259" key="3">
    <source>
        <dbReference type="PROSITE" id="PS51083"/>
    </source>
</evidence>
<feature type="domain" description="HIT-type" evidence="3">
    <location>
        <begin position="6"/>
        <end position="38"/>
    </location>
</feature>
<keyword evidence="1" id="KW-0479">Metal-binding</keyword>
<proteinExistence type="predicted"/>
<reference evidence="4" key="1">
    <citation type="submission" date="2023-01" db="EMBL/GenBank/DDBJ databases">
        <title>Exophiala dermititidis isolated from Cystic Fibrosis Patient.</title>
        <authorList>
            <person name="Kurbessoian T."/>
            <person name="Crocker A."/>
            <person name="Murante D."/>
            <person name="Hogan D.A."/>
            <person name="Stajich J.E."/>
        </authorList>
    </citation>
    <scope>NUCLEOTIDE SEQUENCE</scope>
    <source>
        <strain evidence="4">Ex8</strain>
    </source>
</reference>
<dbReference type="CDD" id="cd23023">
    <property type="entry name" value="zf-HIT_BCD1"/>
    <property type="match status" value="1"/>
</dbReference>
<dbReference type="Proteomes" id="UP001161757">
    <property type="component" value="Unassembled WGS sequence"/>
</dbReference>
<dbReference type="Gene3D" id="3.30.60.190">
    <property type="match status" value="1"/>
</dbReference>
<dbReference type="Pfam" id="PF04438">
    <property type="entry name" value="zf-HIT"/>
    <property type="match status" value="1"/>
</dbReference>
<dbReference type="PROSITE" id="PS51083">
    <property type="entry name" value="ZF_HIT"/>
    <property type="match status" value="1"/>
</dbReference>
<organism evidence="4 5">
    <name type="scientific">Exophiala dermatitidis</name>
    <name type="common">Black yeast-like fungus</name>
    <name type="synonym">Wangiella dermatitidis</name>
    <dbReference type="NCBI Taxonomy" id="5970"/>
    <lineage>
        <taxon>Eukaryota</taxon>
        <taxon>Fungi</taxon>
        <taxon>Dikarya</taxon>
        <taxon>Ascomycota</taxon>
        <taxon>Pezizomycotina</taxon>
        <taxon>Eurotiomycetes</taxon>
        <taxon>Chaetothyriomycetidae</taxon>
        <taxon>Chaetothyriales</taxon>
        <taxon>Herpotrichiellaceae</taxon>
        <taxon>Exophiala</taxon>
    </lineage>
</organism>
<dbReference type="SUPFAM" id="SSF144232">
    <property type="entry name" value="HIT/MYND zinc finger-like"/>
    <property type="match status" value="1"/>
</dbReference>